<dbReference type="Proteomes" id="UP000198854">
    <property type="component" value="Unassembled WGS sequence"/>
</dbReference>
<dbReference type="NCBIfam" id="TIGR03125">
    <property type="entry name" value="citrate_citG"/>
    <property type="match status" value="1"/>
</dbReference>
<comment type="similarity">
    <text evidence="5">Belongs to the CitG/MdcB family.</text>
</comment>
<evidence type="ECO:0000256" key="2">
    <source>
        <dbReference type="ARBA" id="ARBA00022679"/>
    </source>
</evidence>
<reference evidence="7" key="1">
    <citation type="submission" date="2016-10" db="EMBL/GenBank/DDBJ databases">
        <authorList>
            <person name="Varghese N."/>
            <person name="Submissions S."/>
        </authorList>
    </citation>
    <scope>NUCLEOTIDE SEQUENCE [LARGE SCALE GENOMIC DNA]</scope>
    <source>
        <strain evidence="7">CGMCC 1.10228</strain>
    </source>
</reference>
<dbReference type="PANTHER" id="PTHR30201:SF2">
    <property type="entry name" value="2-(5''-TRIPHOSPHORIBOSYL)-3'-DEPHOSPHOCOENZYME-A SYNTHASE"/>
    <property type="match status" value="1"/>
</dbReference>
<evidence type="ECO:0000256" key="4">
    <source>
        <dbReference type="ARBA" id="ARBA00022840"/>
    </source>
</evidence>
<protein>
    <recommendedName>
        <fullName evidence="5">Probable 2-(5''-triphosphoribosyl)-3'-dephosphocoenzyme-A synthase</fullName>
        <shortName evidence="5">2-(5''-triphosphoribosyl)-3'-dephospho-CoA synthase</shortName>
        <ecNumber evidence="5">2.4.2.52</ecNumber>
    </recommendedName>
</protein>
<accession>A0A1G7ZK39</accession>
<gene>
    <name evidence="5" type="primary">citG</name>
    <name evidence="6" type="ORF">SAMN04488136_10815</name>
</gene>
<dbReference type="EMBL" id="FNDD01000008">
    <property type="protein sequence ID" value="SDH09112.1"/>
    <property type="molecule type" value="Genomic_DNA"/>
</dbReference>
<dbReference type="HAMAP" id="MF_00397">
    <property type="entry name" value="CitG"/>
    <property type="match status" value="1"/>
</dbReference>
<dbReference type="AlphaFoldDB" id="A0A1G7ZK39"/>
<keyword evidence="4 5" id="KW-0067">ATP-binding</keyword>
<keyword evidence="7" id="KW-1185">Reference proteome</keyword>
<dbReference type="GO" id="GO:0051191">
    <property type="term" value="P:prosthetic group biosynthetic process"/>
    <property type="evidence" value="ECO:0007669"/>
    <property type="project" value="TreeGrafter"/>
</dbReference>
<dbReference type="GO" id="GO:0046917">
    <property type="term" value="F:triphosphoribosyl-dephospho-CoA synthase activity"/>
    <property type="evidence" value="ECO:0007669"/>
    <property type="project" value="UniProtKB-UniRule"/>
</dbReference>
<dbReference type="InterPro" id="IPR017551">
    <property type="entry name" value="TriPribosyl-deP-CoA_syn_CitG"/>
</dbReference>
<dbReference type="OrthoDB" id="114886at2"/>
<dbReference type="RefSeq" id="WP_093272128.1">
    <property type="nucleotide sequence ID" value="NZ_FNDD01000008.1"/>
</dbReference>
<proteinExistence type="inferred from homology"/>
<evidence type="ECO:0000256" key="1">
    <source>
        <dbReference type="ARBA" id="ARBA00001210"/>
    </source>
</evidence>
<dbReference type="PANTHER" id="PTHR30201">
    <property type="entry name" value="TRIPHOSPHORIBOSYL-DEPHOSPHO-COA SYNTHASE"/>
    <property type="match status" value="1"/>
</dbReference>
<organism evidence="6 7">
    <name type="scientific">Vibrio xiamenensis</name>
    <dbReference type="NCBI Taxonomy" id="861298"/>
    <lineage>
        <taxon>Bacteria</taxon>
        <taxon>Pseudomonadati</taxon>
        <taxon>Pseudomonadota</taxon>
        <taxon>Gammaproteobacteria</taxon>
        <taxon>Vibrionales</taxon>
        <taxon>Vibrionaceae</taxon>
        <taxon>Vibrio</taxon>
    </lineage>
</organism>
<evidence type="ECO:0000256" key="5">
    <source>
        <dbReference type="HAMAP-Rule" id="MF_00397"/>
    </source>
</evidence>
<keyword evidence="3 5" id="KW-0547">Nucleotide-binding</keyword>
<dbReference type="STRING" id="861298.SAMN04488136_10815"/>
<evidence type="ECO:0000313" key="7">
    <source>
        <dbReference type="Proteomes" id="UP000198854"/>
    </source>
</evidence>
<dbReference type="InterPro" id="IPR002736">
    <property type="entry name" value="CitG"/>
</dbReference>
<name>A0A1G7ZK39_9VIBR</name>
<evidence type="ECO:0000313" key="6">
    <source>
        <dbReference type="EMBL" id="SDH09112.1"/>
    </source>
</evidence>
<dbReference type="GO" id="GO:0005524">
    <property type="term" value="F:ATP binding"/>
    <property type="evidence" value="ECO:0007669"/>
    <property type="project" value="UniProtKB-KW"/>
</dbReference>
<comment type="catalytic activity">
    <reaction evidence="1 5">
        <text>3'-dephospho-CoA + ATP = 2'-(5''-triphospho-alpha-D-ribosyl)-3'-dephospho-CoA + adenine</text>
        <dbReference type="Rhea" id="RHEA:15117"/>
        <dbReference type="ChEBI" id="CHEBI:16708"/>
        <dbReference type="ChEBI" id="CHEBI:30616"/>
        <dbReference type="ChEBI" id="CHEBI:57328"/>
        <dbReference type="ChEBI" id="CHEBI:61378"/>
        <dbReference type="EC" id="2.4.2.52"/>
    </reaction>
</comment>
<dbReference type="Pfam" id="PF01874">
    <property type="entry name" value="CitG"/>
    <property type="match status" value="1"/>
</dbReference>
<keyword evidence="2 5" id="KW-0808">Transferase</keyword>
<dbReference type="Gene3D" id="1.10.4200.10">
    <property type="entry name" value="Triphosphoribosyl-dephospho-CoA protein"/>
    <property type="match status" value="1"/>
</dbReference>
<evidence type="ECO:0000256" key="3">
    <source>
        <dbReference type="ARBA" id="ARBA00022741"/>
    </source>
</evidence>
<sequence>MNAALNLLVDTHRYCSDVNQADRTVRVDLFKLVADLAYHAMLVEVHLTPKPGLVDLLNNGAHDDMDVRLFERSAEAIRPYIMEFLQAGFAHRTQTADDLLTPLRPIGIAAEQAMLKATGGVNTHKGMIFSLGLICGAVGWLKGKGLAVDSLHISHTIKRCCALLVIKELKQPTHRPTTHGEKLFHEYGLTGARGEAASGLATITEHSLPALQAALEQGHSTEQALWQTLLVLMAHNPDTNVVSRGGMHGLRFVQNAAHDLLERGGCEWDGLENALIELDKRFTERRLSPGGSADLLAMTWLLAQLNDLNQHSVG</sequence>
<dbReference type="EC" id="2.4.2.52" evidence="5"/>